<evidence type="ECO:0000256" key="7">
    <source>
        <dbReference type="ARBA" id="ARBA00023170"/>
    </source>
</evidence>
<feature type="transmembrane region" description="Helical" evidence="10">
    <location>
        <begin position="226"/>
        <end position="247"/>
    </location>
</feature>
<keyword evidence="2" id="KW-1003">Cell membrane</keyword>
<evidence type="ECO:0000259" key="11">
    <source>
        <dbReference type="PROSITE" id="PS50262"/>
    </source>
</evidence>
<dbReference type="AlphaFoldDB" id="A0A665U3I2"/>
<evidence type="ECO:0000256" key="1">
    <source>
        <dbReference type="ARBA" id="ARBA00004651"/>
    </source>
</evidence>
<keyword evidence="8 9" id="KW-0807">Transducer</keyword>
<evidence type="ECO:0000313" key="12">
    <source>
        <dbReference type="Ensembl" id="ENSENLP00000014022.1"/>
    </source>
</evidence>
<dbReference type="InterPro" id="IPR017452">
    <property type="entry name" value="GPCR_Rhodpsn_7TM"/>
</dbReference>
<dbReference type="GO" id="GO:0005886">
    <property type="term" value="C:plasma membrane"/>
    <property type="evidence" value="ECO:0007669"/>
    <property type="project" value="UniProtKB-SubCell"/>
</dbReference>
<keyword evidence="6 10" id="KW-0472">Membrane</keyword>
<comment type="similarity">
    <text evidence="9">Belongs to the G-protein coupled receptor 1 family.</text>
</comment>
<dbReference type="SUPFAM" id="SSF81321">
    <property type="entry name" value="Family A G protein-coupled receptor-like"/>
    <property type="match status" value="1"/>
</dbReference>
<keyword evidence="5 9" id="KW-0297">G-protein coupled receptor</keyword>
<dbReference type="PRINTS" id="PR01655">
    <property type="entry name" value="UDPGLUCOSER"/>
</dbReference>
<evidence type="ECO:0000256" key="2">
    <source>
        <dbReference type="ARBA" id="ARBA00022475"/>
    </source>
</evidence>
<accession>A0A665U3I2</accession>
<reference evidence="12" key="1">
    <citation type="submission" date="2021-04" db="EMBL/GenBank/DDBJ databases">
        <authorList>
            <consortium name="Wellcome Sanger Institute Data Sharing"/>
        </authorList>
    </citation>
    <scope>NUCLEOTIDE SEQUENCE [LARGE SCALE GENOMIC DNA]</scope>
</reference>
<evidence type="ECO:0000313" key="13">
    <source>
        <dbReference type="Proteomes" id="UP000472264"/>
    </source>
</evidence>
<evidence type="ECO:0000256" key="6">
    <source>
        <dbReference type="ARBA" id="ARBA00023136"/>
    </source>
</evidence>
<dbReference type="PROSITE" id="PS50262">
    <property type="entry name" value="G_PROTEIN_RECEP_F1_2"/>
    <property type="match status" value="1"/>
</dbReference>
<dbReference type="Ensembl" id="ENSENLT00000014596.1">
    <property type="protein sequence ID" value="ENSENLP00000014022.1"/>
    <property type="gene ID" value="ENSENLG00000006606.1"/>
</dbReference>
<comment type="subcellular location">
    <subcellularLocation>
        <location evidence="1">Cell membrane</location>
        <topology evidence="1">Multi-pass membrane protein</topology>
    </subcellularLocation>
</comment>
<keyword evidence="7 9" id="KW-0675">Receptor</keyword>
<feature type="domain" description="G-protein coupled receptors family 1 profile" evidence="11">
    <location>
        <begin position="71"/>
        <end position="327"/>
    </location>
</feature>
<feature type="transmembrane region" description="Helical" evidence="10">
    <location>
        <begin position="90"/>
        <end position="115"/>
    </location>
</feature>
<dbReference type="Gene3D" id="1.20.1070.10">
    <property type="entry name" value="Rhodopsin 7-helix transmembrane proteins"/>
    <property type="match status" value="1"/>
</dbReference>
<dbReference type="InterPro" id="IPR000276">
    <property type="entry name" value="GPCR_Rhodpsn"/>
</dbReference>
<sequence>MRRYFLTLNVLSVQPCIKTGNLFFFFFFFPGIKMVANNTSHLLSDCSTLSQTTDVALACFFFLLLPFALTFNVIAAWVSLHLHSTSTFIVYLKNLVAADLLLALTLPFMAASMLYRAPFELKAFTCRYSSVIFYCCMYTSIALMGLISLDRFFKIVRPFGKLLGQNVLFSLVMSTLVWVIMFGGTGIPTIILTNQYPVNMTEISCLSFKSPSGVQFHKTVILCMEVFFWFAAILIVFCYICITVKVLQSFRNSGSNNSQGKKKTKLRVFLVLFVFFVCFVPLHLMRIPFQLYEILGIKMCTEMWVVRVHDVVLWLSTTASCLDPLLYIYLCREYKDKLDEMMKAVRICVGLHSAQHMKRTQKNNKQSFHLI</sequence>
<feature type="transmembrane region" description="Helical" evidence="10">
    <location>
        <begin position="21"/>
        <end position="43"/>
    </location>
</feature>
<evidence type="ECO:0000256" key="8">
    <source>
        <dbReference type="ARBA" id="ARBA00023224"/>
    </source>
</evidence>
<reference evidence="12" key="2">
    <citation type="submission" date="2025-08" db="UniProtKB">
        <authorList>
            <consortium name="Ensembl"/>
        </authorList>
    </citation>
    <scope>IDENTIFICATION</scope>
</reference>
<keyword evidence="3 9" id="KW-0812">Transmembrane</keyword>
<dbReference type="InParanoid" id="A0A665U3I2"/>
<dbReference type="PANTHER" id="PTHR24233">
    <property type="entry name" value="P2Y PURINOCEPTOR-RELATED G-PROTEIN COUPLED RECEPTOR"/>
    <property type="match status" value="1"/>
</dbReference>
<dbReference type="OMA" id="IVFCYIC"/>
<evidence type="ECO:0000256" key="9">
    <source>
        <dbReference type="RuleBase" id="RU000688"/>
    </source>
</evidence>
<feature type="transmembrane region" description="Helical" evidence="10">
    <location>
        <begin position="167"/>
        <end position="191"/>
    </location>
</feature>
<evidence type="ECO:0000256" key="5">
    <source>
        <dbReference type="ARBA" id="ARBA00023040"/>
    </source>
</evidence>
<dbReference type="Proteomes" id="UP000472264">
    <property type="component" value="Chromosome 13"/>
</dbReference>
<reference evidence="12" key="3">
    <citation type="submission" date="2025-09" db="UniProtKB">
        <authorList>
            <consortium name="Ensembl"/>
        </authorList>
    </citation>
    <scope>IDENTIFICATION</scope>
</reference>
<organism evidence="12 13">
    <name type="scientific">Echeneis naucrates</name>
    <name type="common">Live sharksucker</name>
    <dbReference type="NCBI Taxonomy" id="173247"/>
    <lineage>
        <taxon>Eukaryota</taxon>
        <taxon>Metazoa</taxon>
        <taxon>Chordata</taxon>
        <taxon>Craniata</taxon>
        <taxon>Vertebrata</taxon>
        <taxon>Euteleostomi</taxon>
        <taxon>Actinopterygii</taxon>
        <taxon>Neopterygii</taxon>
        <taxon>Teleostei</taxon>
        <taxon>Neoteleostei</taxon>
        <taxon>Acanthomorphata</taxon>
        <taxon>Carangaria</taxon>
        <taxon>Carangiformes</taxon>
        <taxon>Echeneidae</taxon>
        <taxon>Echeneis</taxon>
    </lineage>
</organism>
<keyword evidence="4 10" id="KW-1133">Transmembrane helix</keyword>
<dbReference type="GO" id="GO:0045028">
    <property type="term" value="F:G protein-coupled purinergic nucleotide receptor activity"/>
    <property type="evidence" value="ECO:0007669"/>
    <property type="project" value="InterPro"/>
</dbReference>
<feature type="transmembrane region" description="Helical" evidence="10">
    <location>
        <begin position="55"/>
        <end position="78"/>
    </location>
</feature>
<feature type="transmembrane region" description="Helical" evidence="10">
    <location>
        <begin position="268"/>
        <end position="291"/>
    </location>
</feature>
<keyword evidence="13" id="KW-1185">Reference proteome</keyword>
<name>A0A665U3I2_ECHNA</name>
<dbReference type="Pfam" id="PF00001">
    <property type="entry name" value="7tm_1"/>
    <property type="match status" value="1"/>
</dbReference>
<evidence type="ECO:0000256" key="4">
    <source>
        <dbReference type="ARBA" id="ARBA00022989"/>
    </source>
</evidence>
<evidence type="ECO:0000256" key="10">
    <source>
        <dbReference type="SAM" id="Phobius"/>
    </source>
</evidence>
<protein>
    <submittedName>
        <fullName evidence="12">Purinergic receptor P2Y13</fullName>
    </submittedName>
</protein>
<dbReference type="PRINTS" id="PR00237">
    <property type="entry name" value="GPCRRHODOPSN"/>
</dbReference>
<dbReference type="InterPro" id="IPR005466">
    <property type="entry name" value="P2Y14_rcpt"/>
</dbReference>
<dbReference type="PRINTS" id="PR01157">
    <property type="entry name" value="P2YPURNOCPTR"/>
</dbReference>
<dbReference type="PROSITE" id="PS00237">
    <property type="entry name" value="G_PROTEIN_RECEP_F1_1"/>
    <property type="match status" value="1"/>
</dbReference>
<evidence type="ECO:0000256" key="3">
    <source>
        <dbReference type="ARBA" id="ARBA00022692"/>
    </source>
</evidence>
<proteinExistence type="inferred from homology"/>
<dbReference type="PANTHER" id="PTHR24233:SF10">
    <property type="entry name" value="P2Y PURINOCEPTOR 13"/>
    <property type="match status" value="1"/>
</dbReference>
<feature type="transmembrane region" description="Helical" evidence="10">
    <location>
        <begin position="127"/>
        <end position="147"/>
    </location>
</feature>